<dbReference type="InterPro" id="IPR025233">
    <property type="entry name" value="DUF4176"/>
</dbReference>
<dbReference type="RefSeq" id="WP_075098724.1">
    <property type="nucleotide sequence ID" value="NZ_MSJL01000008.1"/>
</dbReference>
<reference evidence="1" key="2">
    <citation type="submission" date="2016-12" db="EMBL/GenBank/DDBJ databases">
        <authorList>
            <person name="Song W.-J."/>
            <person name="Kurnit D.M."/>
        </authorList>
    </citation>
    <scope>NUCLEOTIDE SEQUENCE [LARGE SCALE GENOMIC DNA]</scope>
    <source>
        <strain evidence="1">ATCC 51725</strain>
    </source>
</reference>
<dbReference type="AlphaFoldDB" id="A0A1Q8EEV7"/>
<reference evidence="3" key="1">
    <citation type="submission" date="2016-12" db="EMBL/GenBank/DDBJ databases">
        <authorList>
            <person name="Gulvik C.A."/>
        </authorList>
    </citation>
    <scope>NUCLEOTIDE SEQUENCE [LARGE SCALE GENOMIC DNA]</scope>
    <source>
        <strain evidence="3">ATCC 51725</strain>
    </source>
</reference>
<proteinExistence type="predicted"/>
<dbReference type="EMBL" id="UHEN01000001">
    <property type="protein sequence ID" value="SUN06989.1"/>
    <property type="molecule type" value="Genomic_DNA"/>
</dbReference>
<gene>
    <name evidence="1" type="ORF">BU200_02825</name>
    <name evidence="2" type="ORF">NCTC12957_00941</name>
</gene>
<dbReference type="EMBL" id="MSJL01000008">
    <property type="protein sequence ID" value="OLF50316.1"/>
    <property type="molecule type" value="Genomic_DNA"/>
</dbReference>
<dbReference type="Proteomes" id="UP000186437">
    <property type="component" value="Unassembled WGS sequence"/>
</dbReference>
<dbReference type="OrthoDB" id="5124454at2"/>
<reference evidence="2 4" key="3">
    <citation type="submission" date="2018-06" db="EMBL/GenBank/DDBJ databases">
        <authorList>
            <consortium name="Pathogen Informatics"/>
            <person name="Doyle S."/>
        </authorList>
    </citation>
    <scope>NUCLEOTIDE SEQUENCE [LARGE SCALE GENOMIC DNA]</scope>
    <source>
        <strain evidence="2 4">NCTC12957</strain>
    </source>
</reference>
<sequence length="98" mass="11425">MLPIGSIVYLKEGNRKIMVLNRGAILNQEGENIIFDYSGCIYPVGLEAEHVFYFNEENVDRVIFEGFKDEEESRYQELYRQWLAENATRLKKGKTGND</sequence>
<evidence type="ECO:0000313" key="3">
    <source>
        <dbReference type="Proteomes" id="UP000186437"/>
    </source>
</evidence>
<evidence type="ECO:0000313" key="2">
    <source>
        <dbReference type="EMBL" id="SUN06989.1"/>
    </source>
</evidence>
<organism evidence="1 3">
    <name type="scientific">Streptococcus acidominimus</name>
    <dbReference type="NCBI Taxonomy" id="1326"/>
    <lineage>
        <taxon>Bacteria</taxon>
        <taxon>Bacillati</taxon>
        <taxon>Bacillota</taxon>
        <taxon>Bacilli</taxon>
        <taxon>Lactobacillales</taxon>
        <taxon>Streptococcaceae</taxon>
        <taxon>Streptococcus</taxon>
    </lineage>
</organism>
<name>A0A1Q8EEV7_STRAI</name>
<keyword evidence="3" id="KW-1185">Reference proteome</keyword>
<protein>
    <submittedName>
        <fullName evidence="2">EsaC protein analog (Listeria type 3)</fullName>
    </submittedName>
</protein>
<dbReference type="Proteomes" id="UP000255213">
    <property type="component" value="Unassembled WGS sequence"/>
</dbReference>
<evidence type="ECO:0000313" key="1">
    <source>
        <dbReference type="EMBL" id="OLF50316.1"/>
    </source>
</evidence>
<accession>A0A1Q8EEV7</accession>
<evidence type="ECO:0000313" key="4">
    <source>
        <dbReference type="Proteomes" id="UP000255213"/>
    </source>
</evidence>
<dbReference type="Pfam" id="PF13780">
    <property type="entry name" value="DUF4176"/>
    <property type="match status" value="1"/>
</dbReference>